<keyword evidence="3" id="KW-1133">Transmembrane helix</keyword>
<dbReference type="AlphaFoldDB" id="A0A3N4VR81"/>
<sequence length="404" mass="43515">MNARSESRPRADWAQERLRRLGARLAPGAGGFLAWWGRNLAAWLPPRARRVLDLDRGRLLLQLDAGLLRLRLQQGAELRELGSVPLPEAEAAGVSGVAVAADPLARLLPPRLADRPRWLLLPAAAGLRRRLLLPAAAAERLRDVVGFEIDRQTPFDAAAVAFDARLLRRREGDGQIEAELVAVPRQRLDPQLQALGPLAGTLAGIDLAAADGAPLGVNLLAPAQRRRHRDPFRYWNLALAAVALLAVAAALWQLLANRRAAAEALERSIAEHAEQARSAAAQRQELVELIEGQAFLDRTRAERPPAIAVIDELSRRLPDSTYLEKLAIEEESLLLIGLSREAPSLIQRLQGSPLWRAPALTGALQPDPGSGRDRFTLTAQLGPAPAAAPARAGGGPAAEGDDGR</sequence>
<accession>A0A3N4VR81</accession>
<name>A0A3N4VR81_9GAMM</name>
<feature type="transmembrane region" description="Helical" evidence="3">
    <location>
        <begin position="234"/>
        <end position="255"/>
    </location>
</feature>
<dbReference type="PANTHER" id="PTHR40278:SF1">
    <property type="entry name" value="DNA UTILIZATION PROTEIN HOFN"/>
    <property type="match status" value="1"/>
</dbReference>
<proteinExistence type="predicted"/>
<evidence type="ECO:0000313" key="5">
    <source>
        <dbReference type="Proteomes" id="UP000269708"/>
    </source>
</evidence>
<dbReference type="Gene3D" id="3.30.420.380">
    <property type="match status" value="1"/>
</dbReference>
<dbReference type="InterPro" id="IPR007813">
    <property type="entry name" value="PilN"/>
</dbReference>
<dbReference type="InterPro" id="IPR052534">
    <property type="entry name" value="Extracell_DNA_Util/SecSys_Comp"/>
</dbReference>
<comment type="caution">
    <text evidence="4">The sequence shown here is derived from an EMBL/GenBank/DDBJ whole genome shotgun (WGS) entry which is preliminary data.</text>
</comment>
<feature type="region of interest" description="Disordered" evidence="2">
    <location>
        <begin position="360"/>
        <end position="404"/>
    </location>
</feature>
<feature type="compositionally biased region" description="Low complexity" evidence="2">
    <location>
        <begin position="382"/>
        <end position="391"/>
    </location>
</feature>
<protein>
    <submittedName>
        <fullName evidence="4">General secretion pathway protein L</fullName>
    </submittedName>
</protein>
<evidence type="ECO:0000256" key="1">
    <source>
        <dbReference type="SAM" id="Coils"/>
    </source>
</evidence>
<evidence type="ECO:0000313" key="4">
    <source>
        <dbReference type="EMBL" id="RPE79557.1"/>
    </source>
</evidence>
<reference evidence="4 5" key="1">
    <citation type="submission" date="2018-11" db="EMBL/GenBank/DDBJ databases">
        <title>Genomic Encyclopedia of Type Strains, Phase IV (KMG-IV): sequencing the most valuable type-strain genomes for metagenomic binning, comparative biology and taxonomic classification.</title>
        <authorList>
            <person name="Goeker M."/>
        </authorList>
    </citation>
    <scope>NUCLEOTIDE SEQUENCE [LARGE SCALE GENOMIC DNA]</scope>
    <source>
        <strain evidence="4 5">DSM 25623</strain>
    </source>
</reference>
<dbReference type="EMBL" id="RKQN01000002">
    <property type="protein sequence ID" value="RPE79557.1"/>
    <property type="molecule type" value="Genomic_DNA"/>
</dbReference>
<evidence type="ECO:0000256" key="2">
    <source>
        <dbReference type="SAM" id="MobiDB-lite"/>
    </source>
</evidence>
<dbReference type="SUPFAM" id="SSF53067">
    <property type="entry name" value="Actin-like ATPase domain"/>
    <property type="match status" value="1"/>
</dbReference>
<gene>
    <name evidence="4" type="ORF">EDC50_1377</name>
</gene>
<feature type="coiled-coil region" evidence="1">
    <location>
        <begin position="255"/>
        <end position="282"/>
    </location>
</feature>
<dbReference type="Pfam" id="PF05137">
    <property type="entry name" value="PilN"/>
    <property type="match status" value="1"/>
</dbReference>
<keyword evidence="3" id="KW-0812">Transmembrane</keyword>
<keyword evidence="1" id="KW-0175">Coiled coil</keyword>
<dbReference type="Proteomes" id="UP000269708">
    <property type="component" value="Unassembled WGS sequence"/>
</dbReference>
<dbReference type="PANTHER" id="PTHR40278">
    <property type="entry name" value="DNA UTILIZATION PROTEIN HOFN"/>
    <property type="match status" value="1"/>
</dbReference>
<keyword evidence="5" id="KW-1185">Reference proteome</keyword>
<organism evidence="4 5">
    <name type="scientific">Vulcaniibacterium tengchongense</name>
    <dbReference type="NCBI Taxonomy" id="1273429"/>
    <lineage>
        <taxon>Bacteria</taxon>
        <taxon>Pseudomonadati</taxon>
        <taxon>Pseudomonadota</taxon>
        <taxon>Gammaproteobacteria</taxon>
        <taxon>Lysobacterales</taxon>
        <taxon>Lysobacteraceae</taxon>
        <taxon>Vulcaniibacterium</taxon>
    </lineage>
</organism>
<dbReference type="InterPro" id="IPR043129">
    <property type="entry name" value="ATPase_NBD"/>
</dbReference>
<evidence type="ECO:0000256" key="3">
    <source>
        <dbReference type="SAM" id="Phobius"/>
    </source>
</evidence>
<dbReference type="RefSeq" id="WP_244922523.1">
    <property type="nucleotide sequence ID" value="NZ_RKQN01000002.1"/>
</dbReference>
<keyword evidence="3" id="KW-0472">Membrane</keyword>